<gene>
    <name evidence="1" type="ORF">CAPTEDRAFT_202193</name>
</gene>
<protein>
    <submittedName>
        <fullName evidence="1 2">Uncharacterized protein</fullName>
    </submittedName>
</protein>
<dbReference type="EMBL" id="KB296162">
    <property type="protein sequence ID" value="ELU12098.1"/>
    <property type="molecule type" value="Genomic_DNA"/>
</dbReference>
<evidence type="ECO:0000313" key="2">
    <source>
        <dbReference type="EnsemblMetazoa" id="CapteP202193"/>
    </source>
</evidence>
<dbReference type="PANTHER" id="PTHR47018">
    <property type="entry name" value="CXC DOMAIN-CONTAINING PROTEIN-RELATED"/>
    <property type="match status" value="1"/>
</dbReference>
<dbReference type="EMBL" id="AMQN01005488">
    <property type="status" value="NOT_ANNOTATED_CDS"/>
    <property type="molecule type" value="Genomic_DNA"/>
</dbReference>
<dbReference type="EMBL" id="AMQN01005487">
    <property type="status" value="NOT_ANNOTATED_CDS"/>
    <property type="molecule type" value="Genomic_DNA"/>
</dbReference>
<dbReference type="PANTHER" id="PTHR47018:SF3">
    <property type="entry name" value="MYCBP-ASSOCIATED PROTEIN"/>
    <property type="match status" value="1"/>
</dbReference>
<accession>R7UZT7</accession>
<sequence length="628" mass="70720">MEHLVNTFHLSLPVDLVAKTSRLVIDIGGSLGKILVCSDEAWSNAMAEKRREVGCECCTFPLGSIEEAGKHLQKLIKFTPGVVVYATGIECIENQAYLEKILKVRLKILFENRAAVCGLTYTLKEMSIGEYIHAHEDDIDTFRKHLEELMGFFQFVFDNDYFNVASISGHNTFHSMGGVGYVTPDPGRSRHTIKRSTKLVKVDVTGQFSKVAIKAYKKPFVSALSCIKISSLFPYELNPRIQKLSFALDQLWMASMTLPDANPNLGAPSPSWGGFMQVASKGEICEQTRIEILPFINLQPTNPSSIYTALNFVRKQSSLHGMETCFVTFDQPLYAKAIEIVASDEILQGVVVMHKTKESLSALHKAIIGQKPVDLEDEKVTQTLIEKNQQWIITEKERSRTERLWLNYMEQVSLIKLFIYAERTGDWALHLNSIRQIIPYFHAAGHLAYAKSARIYLQQMQALQSTMNETEFGKFTKTGYFTIRRKDNLWGGIFSDQSIEQNLMRLLKTLGGITRGQEPGFADRNIDWPIVVDSSVNCDRSLEIGMAVVSALVNQWYSEIKLRRTARVKSIGSSTNTVKIRGQPTVVNLMLLFNPITCVMQFSSDMEPYLAYELAPQPPTLFTDGMGS</sequence>
<dbReference type="HOGENOM" id="CLU_435628_0_0_1"/>
<dbReference type="OrthoDB" id="10049911at2759"/>
<evidence type="ECO:0000313" key="3">
    <source>
        <dbReference type="Proteomes" id="UP000014760"/>
    </source>
</evidence>
<name>R7UZT7_CAPTE</name>
<dbReference type="EnsemblMetazoa" id="CapteT202193">
    <property type="protein sequence ID" value="CapteP202193"/>
    <property type="gene ID" value="CapteG202193"/>
</dbReference>
<proteinExistence type="predicted"/>
<organism evidence="1">
    <name type="scientific">Capitella teleta</name>
    <name type="common">Polychaete worm</name>
    <dbReference type="NCBI Taxonomy" id="283909"/>
    <lineage>
        <taxon>Eukaryota</taxon>
        <taxon>Metazoa</taxon>
        <taxon>Spiralia</taxon>
        <taxon>Lophotrochozoa</taxon>
        <taxon>Annelida</taxon>
        <taxon>Polychaeta</taxon>
        <taxon>Sedentaria</taxon>
        <taxon>Scolecida</taxon>
        <taxon>Capitellidae</taxon>
        <taxon>Capitella</taxon>
    </lineage>
</organism>
<reference evidence="1 3" key="2">
    <citation type="journal article" date="2013" name="Nature">
        <title>Insights into bilaterian evolution from three spiralian genomes.</title>
        <authorList>
            <person name="Simakov O."/>
            <person name="Marletaz F."/>
            <person name="Cho S.J."/>
            <person name="Edsinger-Gonzales E."/>
            <person name="Havlak P."/>
            <person name="Hellsten U."/>
            <person name="Kuo D.H."/>
            <person name="Larsson T."/>
            <person name="Lv J."/>
            <person name="Arendt D."/>
            <person name="Savage R."/>
            <person name="Osoegawa K."/>
            <person name="de Jong P."/>
            <person name="Grimwood J."/>
            <person name="Chapman J.A."/>
            <person name="Shapiro H."/>
            <person name="Aerts A."/>
            <person name="Otillar R.P."/>
            <person name="Terry A.Y."/>
            <person name="Boore J.L."/>
            <person name="Grigoriev I.V."/>
            <person name="Lindberg D.R."/>
            <person name="Seaver E.C."/>
            <person name="Weisblat D.A."/>
            <person name="Putnam N.H."/>
            <person name="Rokhsar D.S."/>
        </authorList>
    </citation>
    <scope>NUCLEOTIDE SEQUENCE</scope>
    <source>
        <strain evidence="1 3">I ESC-2004</strain>
    </source>
</reference>
<dbReference type="AlphaFoldDB" id="R7UZT7"/>
<reference evidence="2" key="3">
    <citation type="submission" date="2015-06" db="UniProtKB">
        <authorList>
            <consortium name="EnsemblMetazoa"/>
        </authorList>
    </citation>
    <scope>IDENTIFICATION</scope>
</reference>
<evidence type="ECO:0000313" key="1">
    <source>
        <dbReference type="EMBL" id="ELU12098.1"/>
    </source>
</evidence>
<keyword evidence="3" id="KW-1185">Reference proteome</keyword>
<dbReference type="Proteomes" id="UP000014760">
    <property type="component" value="Unassembled WGS sequence"/>
</dbReference>
<reference evidence="3" key="1">
    <citation type="submission" date="2012-12" db="EMBL/GenBank/DDBJ databases">
        <authorList>
            <person name="Hellsten U."/>
            <person name="Grimwood J."/>
            <person name="Chapman J.A."/>
            <person name="Shapiro H."/>
            <person name="Aerts A."/>
            <person name="Otillar R.P."/>
            <person name="Terry A.Y."/>
            <person name="Boore J.L."/>
            <person name="Simakov O."/>
            <person name="Marletaz F."/>
            <person name="Cho S.-J."/>
            <person name="Edsinger-Gonzales E."/>
            <person name="Havlak P."/>
            <person name="Kuo D.-H."/>
            <person name="Larsson T."/>
            <person name="Lv J."/>
            <person name="Arendt D."/>
            <person name="Savage R."/>
            <person name="Osoegawa K."/>
            <person name="de Jong P."/>
            <person name="Lindberg D.R."/>
            <person name="Seaver E.C."/>
            <person name="Weisblat D.A."/>
            <person name="Putnam N.H."/>
            <person name="Grigoriev I.V."/>
            <person name="Rokhsar D.S."/>
        </authorList>
    </citation>
    <scope>NUCLEOTIDE SEQUENCE</scope>
    <source>
        <strain evidence="3">I ESC-2004</strain>
    </source>
</reference>